<accession>A0A9Q3JZD6</accession>
<proteinExistence type="inferred from homology"/>
<dbReference type="GO" id="GO:0004084">
    <property type="term" value="F:branched-chain-amino-acid transaminase activity"/>
    <property type="evidence" value="ECO:0007669"/>
    <property type="project" value="InterPro"/>
</dbReference>
<keyword evidence="4" id="KW-0808">Transferase</keyword>
<name>A0A9Q3JZD6_9BASI</name>
<dbReference type="InterPro" id="IPR043132">
    <property type="entry name" value="BCAT-like_C"/>
</dbReference>
<dbReference type="Gene3D" id="3.20.10.10">
    <property type="entry name" value="D-amino Acid Aminotransferase, subunit A, domain 2"/>
    <property type="match status" value="1"/>
</dbReference>
<evidence type="ECO:0000256" key="5">
    <source>
        <dbReference type="ARBA" id="ARBA00022898"/>
    </source>
</evidence>
<dbReference type="GO" id="GO:0009098">
    <property type="term" value="P:L-leucine biosynthetic process"/>
    <property type="evidence" value="ECO:0007669"/>
    <property type="project" value="TreeGrafter"/>
</dbReference>
<evidence type="ECO:0008006" key="8">
    <source>
        <dbReference type="Google" id="ProtNLM"/>
    </source>
</evidence>
<dbReference type="PANTHER" id="PTHR11825:SF44">
    <property type="entry name" value="BRANCHED-CHAIN-AMINO-ACID AMINOTRANSFERASE"/>
    <property type="match status" value="1"/>
</dbReference>
<gene>
    <name evidence="6" type="ORF">O181_109920</name>
</gene>
<evidence type="ECO:0000256" key="3">
    <source>
        <dbReference type="ARBA" id="ARBA00022576"/>
    </source>
</evidence>
<evidence type="ECO:0000256" key="2">
    <source>
        <dbReference type="ARBA" id="ARBA00009320"/>
    </source>
</evidence>
<comment type="similarity">
    <text evidence="2">Belongs to the class-IV pyridoxal-phosphate-dependent aminotransferase family.</text>
</comment>
<evidence type="ECO:0000313" key="6">
    <source>
        <dbReference type="EMBL" id="MBW0570205.1"/>
    </source>
</evidence>
<dbReference type="Gene3D" id="3.30.470.10">
    <property type="match status" value="1"/>
</dbReference>
<reference evidence="6" key="1">
    <citation type="submission" date="2021-03" db="EMBL/GenBank/DDBJ databases">
        <title>Draft genome sequence of rust myrtle Austropuccinia psidii MF-1, a brazilian biotype.</title>
        <authorList>
            <person name="Quecine M.C."/>
            <person name="Pachon D.M.R."/>
            <person name="Bonatelli M.L."/>
            <person name="Correr F.H."/>
            <person name="Franceschini L.M."/>
            <person name="Leite T.F."/>
            <person name="Margarido G.R.A."/>
            <person name="Almeida C.A."/>
            <person name="Ferrarezi J.A."/>
            <person name="Labate C.A."/>
        </authorList>
    </citation>
    <scope>NUCLEOTIDE SEQUENCE</scope>
    <source>
        <strain evidence="6">MF-1</strain>
    </source>
</reference>
<dbReference type="PANTHER" id="PTHR11825">
    <property type="entry name" value="SUBGROUP IIII AMINOTRANSFERASE"/>
    <property type="match status" value="1"/>
</dbReference>
<keyword evidence="7" id="KW-1185">Reference proteome</keyword>
<dbReference type="GO" id="GO:0005739">
    <property type="term" value="C:mitochondrion"/>
    <property type="evidence" value="ECO:0007669"/>
    <property type="project" value="TreeGrafter"/>
</dbReference>
<evidence type="ECO:0000256" key="1">
    <source>
        <dbReference type="ARBA" id="ARBA00001933"/>
    </source>
</evidence>
<dbReference type="EMBL" id="AVOT02085820">
    <property type="protein sequence ID" value="MBW0570205.1"/>
    <property type="molecule type" value="Genomic_DNA"/>
</dbReference>
<dbReference type="SUPFAM" id="SSF56752">
    <property type="entry name" value="D-aminoacid aminotransferase-like PLP-dependent enzymes"/>
    <property type="match status" value="1"/>
</dbReference>
<dbReference type="AlphaFoldDB" id="A0A9Q3JZD6"/>
<dbReference type="InterPro" id="IPR005786">
    <property type="entry name" value="B_amino_transII"/>
</dbReference>
<sequence length="227" mass="25439">MVVFCIPSPNLIDRPMQPPKTKLATSELVFGKTFTNHILVVKWLDGKRWTSPEIKPYGNLEIDPSAGVLHYATCLFKGMKAYQSRDGTIRLFWPEANMHRMNQSAQRLAFTNFHGNTLIELIKKPVKPDSDWIPAKPGYSLYIRPFMIRTGPGLGVGPSKELTLSVICCPVGPYYPNRFKPVSLLASSKYCRSWPGGSGSWKLGAYNYATGLLPQKEVAQDGYQKIL</sequence>
<keyword evidence="5" id="KW-0663">Pyridoxal phosphate</keyword>
<evidence type="ECO:0000256" key="4">
    <source>
        <dbReference type="ARBA" id="ARBA00022679"/>
    </source>
</evidence>
<dbReference type="OrthoDB" id="1732691at2759"/>
<comment type="cofactor">
    <cofactor evidence="1">
        <name>pyridoxal 5'-phosphate</name>
        <dbReference type="ChEBI" id="CHEBI:597326"/>
    </cofactor>
</comment>
<dbReference type="Proteomes" id="UP000765509">
    <property type="component" value="Unassembled WGS sequence"/>
</dbReference>
<comment type="caution">
    <text evidence="6">The sequence shown here is derived from an EMBL/GenBank/DDBJ whole genome shotgun (WGS) entry which is preliminary data.</text>
</comment>
<dbReference type="GO" id="GO:0009099">
    <property type="term" value="P:L-valine biosynthetic process"/>
    <property type="evidence" value="ECO:0007669"/>
    <property type="project" value="TreeGrafter"/>
</dbReference>
<evidence type="ECO:0000313" key="7">
    <source>
        <dbReference type="Proteomes" id="UP000765509"/>
    </source>
</evidence>
<protein>
    <recommendedName>
        <fullName evidence="8">Branched-chain amino acid aminotransferase</fullName>
    </recommendedName>
</protein>
<dbReference type="InterPro" id="IPR043131">
    <property type="entry name" value="BCAT-like_N"/>
</dbReference>
<keyword evidence="3" id="KW-0032">Aminotransferase</keyword>
<dbReference type="InterPro" id="IPR036038">
    <property type="entry name" value="Aminotransferase-like"/>
</dbReference>
<organism evidence="6 7">
    <name type="scientific">Austropuccinia psidii MF-1</name>
    <dbReference type="NCBI Taxonomy" id="1389203"/>
    <lineage>
        <taxon>Eukaryota</taxon>
        <taxon>Fungi</taxon>
        <taxon>Dikarya</taxon>
        <taxon>Basidiomycota</taxon>
        <taxon>Pucciniomycotina</taxon>
        <taxon>Pucciniomycetes</taxon>
        <taxon>Pucciniales</taxon>
        <taxon>Sphaerophragmiaceae</taxon>
        <taxon>Austropuccinia</taxon>
    </lineage>
</organism>